<dbReference type="CDD" id="cd02440">
    <property type="entry name" value="AdoMet_MTases"/>
    <property type="match status" value="1"/>
</dbReference>
<evidence type="ECO:0000313" key="3">
    <source>
        <dbReference type="EMBL" id="CAA9365956.1"/>
    </source>
</evidence>
<dbReference type="InterPro" id="IPR029063">
    <property type="entry name" value="SAM-dependent_MTases_sf"/>
</dbReference>
<dbReference type="SUPFAM" id="SSF53335">
    <property type="entry name" value="S-adenosyl-L-methionine-dependent methyltransferases"/>
    <property type="match status" value="1"/>
</dbReference>
<dbReference type="InterPro" id="IPR050447">
    <property type="entry name" value="Erg6_SMT_methyltransf"/>
</dbReference>
<feature type="domain" description="Methyltransferase" evidence="2">
    <location>
        <begin position="42"/>
        <end position="149"/>
    </location>
</feature>
<evidence type="ECO:0000256" key="1">
    <source>
        <dbReference type="ARBA" id="ARBA00022679"/>
    </source>
</evidence>
<dbReference type="Gene3D" id="3.40.50.150">
    <property type="entry name" value="Vaccinia Virus protein VP39"/>
    <property type="match status" value="1"/>
</dbReference>
<dbReference type="GO" id="GO:0016126">
    <property type="term" value="P:sterol biosynthetic process"/>
    <property type="evidence" value="ECO:0007669"/>
    <property type="project" value="TreeGrafter"/>
</dbReference>
<dbReference type="AlphaFoldDB" id="A0A6J4MQH3"/>
<accession>A0A6J4MQH3</accession>
<dbReference type="InterPro" id="IPR025714">
    <property type="entry name" value="Methyltranfer_dom"/>
</dbReference>
<dbReference type="EMBL" id="CADCTW010000218">
    <property type="protein sequence ID" value="CAA9365956.1"/>
    <property type="molecule type" value="Genomic_DNA"/>
</dbReference>
<sequence length="271" mass="29115">MAEEREYVLGTGDDELARLGFQHAVWGGYAAEAWEAAGFGPGQRILDVGCGPGYASFDLARLVGRAGHVHGIDLSARFIGHLRGAIEARGVGNMSAEVGDLVTAGLAADSFDGAYARWVLCFVPDPEAAVRAVARALRPGGAFVVQDYSQYSAVQIAPEHPSFHRAVAAVVEAWRGRGGDPHVGAALPAMMERCGLEVTRIRPISRVGRPGTAMWKWPRTFFDNFLPGLVEGGLLGAEELAEFDARWAEWERLPGAFFVSPPMLEVVGTKR</sequence>
<dbReference type="GO" id="GO:0003838">
    <property type="term" value="F:sterol 24-C-methyltransferase activity"/>
    <property type="evidence" value="ECO:0007669"/>
    <property type="project" value="TreeGrafter"/>
</dbReference>
<dbReference type="PANTHER" id="PTHR44068:SF1">
    <property type="entry name" value="HYPOTHETICAL LOC100005854"/>
    <property type="match status" value="1"/>
</dbReference>
<gene>
    <name evidence="3" type="ORF">AVDCRST_MAG68-4850</name>
</gene>
<name>A0A6J4MQH3_9BACT</name>
<organism evidence="3">
    <name type="scientific">uncultured Gemmatimonadota bacterium</name>
    <dbReference type="NCBI Taxonomy" id="203437"/>
    <lineage>
        <taxon>Bacteria</taxon>
        <taxon>Pseudomonadati</taxon>
        <taxon>Gemmatimonadota</taxon>
        <taxon>environmental samples</taxon>
    </lineage>
</organism>
<dbReference type="Pfam" id="PF13847">
    <property type="entry name" value="Methyltransf_31"/>
    <property type="match status" value="1"/>
</dbReference>
<dbReference type="PANTHER" id="PTHR44068">
    <property type="entry name" value="ZGC:194242"/>
    <property type="match status" value="1"/>
</dbReference>
<proteinExistence type="predicted"/>
<protein>
    <recommendedName>
        <fullName evidence="2">Methyltransferase domain-containing protein</fullName>
    </recommendedName>
</protein>
<evidence type="ECO:0000259" key="2">
    <source>
        <dbReference type="Pfam" id="PF13847"/>
    </source>
</evidence>
<reference evidence="3" key="1">
    <citation type="submission" date="2020-02" db="EMBL/GenBank/DDBJ databases">
        <authorList>
            <person name="Meier V. D."/>
        </authorList>
    </citation>
    <scope>NUCLEOTIDE SEQUENCE</scope>
    <source>
        <strain evidence="3">AVDCRST_MAG68</strain>
    </source>
</reference>
<keyword evidence="1" id="KW-0808">Transferase</keyword>